<sequence length="145" mass="14395">MKFSRVTAAIVMASLSSPLFAGTERVGTLTSASQGTFVARDGKLIPATAGQSLFVGDRIVTRGQASAKVAFPGCNRAIAPTSMLSVTSSTCSTATKSFVQDDGNGDSGGAHGDGSGTIVLVGALIAAGLGAYVAIDKNNSKPASP</sequence>
<keyword evidence="1" id="KW-0472">Membrane</keyword>
<feature type="chain" id="PRO_5046435199" evidence="2">
    <location>
        <begin position="22"/>
        <end position="145"/>
    </location>
</feature>
<evidence type="ECO:0000313" key="3">
    <source>
        <dbReference type="EMBL" id="MEN2793345.1"/>
    </source>
</evidence>
<proteinExistence type="predicted"/>
<feature type="signal peptide" evidence="2">
    <location>
        <begin position="1"/>
        <end position="21"/>
    </location>
</feature>
<comment type="caution">
    <text evidence="3">The sequence shown here is derived from an EMBL/GenBank/DDBJ whole genome shotgun (WGS) entry which is preliminary data.</text>
</comment>
<accession>A0ABU9YC04</accession>
<dbReference type="RefSeq" id="WP_343888720.1">
    <property type="nucleotide sequence ID" value="NZ_BAAAEH010000011.1"/>
</dbReference>
<organism evidence="3 4">
    <name type="scientific">Sphingomonas oligophenolica</name>
    <dbReference type="NCBI Taxonomy" id="301154"/>
    <lineage>
        <taxon>Bacteria</taxon>
        <taxon>Pseudomonadati</taxon>
        <taxon>Pseudomonadota</taxon>
        <taxon>Alphaproteobacteria</taxon>
        <taxon>Sphingomonadales</taxon>
        <taxon>Sphingomonadaceae</taxon>
        <taxon>Sphingomonas</taxon>
    </lineage>
</organism>
<evidence type="ECO:0000313" key="4">
    <source>
        <dbReference type="Proteomes" id="UP001419910"/>
    </source>
</evidence>
<evidence type="ECO:0000256" key="1">
    <source>
        <dbReference type="SAM" id="Phobius"/>
    </source>
</evidence>
<gene>
    <name evidence="3" type="ORF">ABC974_27245</name>
</gene>
<feature type="transmembrane region" description="Helical" evidence="1">
    <location>
        <begin position="116"/>
        <end position="135"/>
    </location>
</feature>
<reference evidence="3 4" key="1">
    <citation type="submission" date="2024-05" db="EMBL/GenBank/DDBJ databases">
        <authorList>
            <person name="Liu Q."/>
            <person name="Xin Y.-H."/>
        </authorList>
    </citation>
    <scope>NUCLEOTIDE SEQUENCE [LARGE SCALE GENOMIC DNA]</scope>
    <source>
        <strain evidence="3 4">CGMCC 1.10181</strain>
    </source>
</reference>
<keyword evidence="1" id="KW-1133">Transmembrane helix</keyword>
<name>A0ABU9YC04_9SPHN</name>
<keyword evidence="4" id="KW-1185">Reference proteome</keyword>
<keyword evidence="1" id="KW-0812">Transmembrane</keyword>
<dbReference type="Proteomes" id="UP001419910">
    <property type="component" value="Unassembled WGS sequence"/>
</dbReference>
<dbReference type="EMBL" id="JBDIME010000044">
    <property type="protein sequence ID" value="MEN2793345.1"/>
    <property type="molecule type" value="Genomic_DNA"/>
</dbReference>
<keyword evidence="2" id="KW-0732">Signal</keyword>
<protein>
    <submittedName>
        <fullName evidence="3">Uncharacterized protein</fullName>
    </submittedName>
</protein>
<evidence type="ECO:0000256" key="2">
    <source>
        <dbReference type="SAM" id="SignalP"/>
    </source>
</evidence>